<feature type="non-terminal residue" evidence="2">
    <location>
        <position position="394"/>
    </location>
</feature>
<dbReference type="SUPFAM" id="SSF52833">
    <property type="entry name" value="Thioredoxin-like"/>
    <property type="match status" value="1"/>
</dbReference>
<name>A0A9D1GWX4_9ACTN</name>
<protein>
    <submittedName>
        <fullName evidence="2">Thioredoxin domain-containing protein</fullName>
    </submittedName>
</protein>
<sequence>MTNRLAHATSPYLRQHADNPVHWQEWGPEALAEAKERDVPIFLSVGYAACHWCHVMAGESFSDEAVADLVNRTSVPIKVDREERPDLDAVYMSATVAMTGHGGWPMSVWLTPEGQPFHAGTYFPVEPRHGLPSFTQVVTAVAEAWQERRVEVHAGAADIARQLAEHTSPPPPGELGPAAVDQAVDTLAESYDRAHPGFGTMPKFPPSMVLDFLLARATQAGGATADAAWSMASQTCRAMVDGGLFDQLGGGFARYCVDRSWTVPHFEKMLYDNALLLPVLARAVAEGTRRGEDVSRFTEAVELSVDWLAREMLTPQGAFASSLDADSDDGTGQHREGAHYVWTIDQMREVAGEQAEVAERAYRLDDGPNFEDQTFVLQRDPAVAVPDELRRSLM</sequence>
<dbReference type="Gene3D" id="3.40.30.10">
    <property type="entry name" value="Glutaredoxin"/>
    <property type="match status" value="1"/>
</dbReference>
<dbReference type="InterPro" id="IPR036249">
    <property type="entry name" value="Thioredoxin-like_sf"/>
</dbReference>
<dbReference type="Pfam" id="PF03190">
    <property type="entry name" value="Thioredox_DsbH"/>
    <property type="match status" value="1"/>
</dbReference>
<gene>
    <name evidence="2" type="ORF">IAA98_04385</name>
</gene>
<dbReference type="PANTHER" id="PTHR42899">
    <property type="entry name" value="SPERMATOGENESIS-ASSOCIATED PROTEIN 20"/>
    <property type="match status" value="1"/>
</dbReference>
<dbReference type="InterPro" id="IPR004879">
    <property type="entry name" value="Ssp411-like_TRX"/>
</dbReference>
<dbReference type="InterPro" id="IPR008928">
    <property type="entry name" value="6-hairpin_glycosidase_sf"/>
</dbReference>
<dbReference type="Proteomes" id="UP000886842">
    <property type="component" value="Unassembled WGS sequence"/>
</dbReference>
<organism evidence="2 3">
    <name type="scientific">Candidatus Avipropionibacterium avicola</name>
    <dbReference type="NCBI Taxonomy" id="2840701"/>
    <lineage>
        <taxon>Bacteria</taxon>
        <taxon>Bacillati</taxon>
        <taxon>Actinomycetota</taxon>
        <taxon>Actinomycetes</taxon>
        <taxon>Propionibacteriales</taxon>
        <taxon>Propionibacteriaceae</taxon>
        <taxon>Propionibacteriaceae incertae sedis</taxon>
        <taxon>Candidatus Avipropionibacterium</taxon>
    </lineage>
</organism>
<evidence type="ECO:0000313" key="3">
    <source>
        <dbReference type="Proteomes" id="UP000886842"/>
    </source>
</evidence>
<comment type="caution">
    <text evidence="2">The sequence shown here is derived from an EMBL/GenBank/DDBJ whole genome shotgun (WGS) entry which is preliminary data.</text>
</comment>
<dbReference type="InterPro" id="IPR024705">
    <property type="entry name" value="Ssp411"/>
</dbReference>
<feature type="domain" description="Spermatogenesis-associated protein 20-like TRX" evidence="1">
    <location>
        <begin position="2"/>
        <end position="163"/>
    </location>
</feature>
<dbReference type="CDD" id="cd02955">
    <property type="entry name" value="SSP411"/>
    <property type="match status" value="1"/>
</dbReference>
<accession>A0A9D1GWX4</accession>
<evidence type="ECO:0000259" key="1">
    <source>
        <dbReference type="Pfam" id="PF03190"/>
    </source>
</evidence>
<proteinExistence type="predicted"/>
<reference evidence="2" key="1">
    <citation type="submission" date="2020-10" db="EMBL/GenBank/DDBJ databases">
        <authorList>
            <person name="Gilroy R."/>
        </authorList>
    </citation>
    <scope>NUCLEOTIDE SEQUENCE</scope>
    <source>
        <strain evidence="2">ChiGjej1B1-24693</strain>
    </source>
</reference>
<dbReference type="EMBL" id="DVLP01000130">
    <property type="protein sequence ID" value="HIT74802.1"/>
    <property type="molecule type" value="Genomic_DNA"/>
</dbReference>
<dbReference type="PANTHER" id="PTHR42899:SF1">
    <property type="entry name" value="SPERMATOGENESIS-ASSOCIATED PROTEIN 20"/>
    <property type="match status" value="1"/>
</dbReference>
<dbReference type="AlphaFoldDB" id="A0A9D1GWX4"/>
<dbReference type="SUPFAM" id="SSF48208">
    <property type="entry name" value="Six-hairpin glycosidases"/>
    <property type="match status" value="1"/>
</dbReference>
<dbReference type="GO" id="GO:0005975">
    <property type="term" value="P:carbohydrate metabolic process"/>
    <property type="evidence" value="ECO:0007669"/>
    <property type="project" value="InterPro"/>
</dbReference>
<reference evidence="2" key="2">
    <citation type="journal article" date="2021" name="PeerJ">
        <title>Extensive microbial diversity within the chicken gut microbiome revealed by metagenomics and culture.</title>
        <authorList>
            <person name="Gilroy R."/>
            <person name="Ravi A."/>
            <person name="Getino M."/>
            <person name="Pursley I."/>
            <person name="Horton D.L."/>
            <person name="Alikhan N.F."/>
            <person name="Baker D."/>
            <person name="Gharbi K."/>
            <person name="Hall N."/>
            <person name="Watson M."/>
            <person name="Adriaenssens E.M."/>
            <person name="Foster-Nyarko E."/>
            <person name="Jarju S."/>
            <person name="Secka A."/>
            <person name="Antonio M."/>
            <person name="Oren A."/>
            <person name="Chaudhuri R.R."/>
            <person name="La Ragione R."/>
            <person name="Hildebrand F."/>
            <person name="Pallen M.J."/>
        </authorList>
    </citation>
    <scope>NUCLEOTIDE SEQUENCE</scope>
    <source>
        <strain evidence="2">ChiGjej1B1-24693</strain>
    </source>
</reference>
<evidence type="ECO:0000313" key="2">
    <source>
        <dbReference type="EMBL" id="HIT74802.1"/>
    </source>
</evidence>